<feature type="region of interest" description="Disordered" evidence="1">
    <location>
        <begin position="356"/>
        <end position="379"/>
    </location>
</feature>
<keyword evidence="3" id="KW-1185">Reference proteome</keyword>
<reference evidence="2 3" key="1">
    <citation type="submission" date="2023-02" db="EMBL/GenBank/DDBJ databases">
        <title>LHISI_Scaffold_Assembly.</title>
        <authorList>
            <person name="Stuart O.P."/>
            <person name="Cleave R."/>
            <person name="Magrath M.J.L."/>
            <person name="Mikheyev A.S."/>
        </authorList>
    </citation>
    <scope>NUCLEOTIDE SEQUENCE [LARGE SCALE GENOMIC DNA]</scope>
    <source>
        <strain evidence="2">Daus_M_001</strain>
        <tissue evidence="2">Leg muscle</tissue>
    </source>
</reference>
<evidence type="ECO:0000313" key="2">
    <source>
        <dbReference type="EMBL" id="KAJ8877284.1"/>
    </source>
</evidence>
<organism evidence="2 3">
    <name type="scientific">Dryococelus australis</name>
    <dbReference type="NCBI Taxonomy" id="614101"/>
    <lineage>
        <taxon>Eukaryota</taxon>
        <taxon>Metazoa</taxon>
        <taxon>Ecdysozoa</taxon>
        <taxon>Arthropoda</taxon>
        <taxon>Hexapoda</taxon>
        <taxon>Insecta</taxon>
        <taxon>Pterygota</taxon>
        <taxon>Neoptera</taxon>
        <taxon>Polyneoptera</taxon>
        <taxon>Phasmatodea</taxon>
        <taxon>Verophasmatodea</taxon>
        <taxon>Anareolatae</taxon>
        <taxon>Phasmatidae</taxon>
        <taxon>Eurycanthinae</taxon>
        <taxon>Dryococelus</taxon>
    </lineage>
</organism>
<protein>
    <submittedName>
        <fullName evidence="2">Uncharacterized protein</fullName>
    </submittedName>
</protein>
<evidence type="ECO:0000256" key="1">
    <source>
        <dbReference type="SAM" id="MobiDB-lite"/>
    </source>
</evidence>
<dbReference type="EMBL" id="JARBHB010000008">
    <property type="protein sequence ID" value="KAJ8877284.1"/>
    <property type="molecule type" value="Genomic_DNA"/>
</dbReference>
<proteinExistence type="predicted"/>
<gene>
    <name evidence="2" type="ORF">PR048_021738</name>
</gene>
<name>A0ABQ9GZ08_9NEOP</name>
<dbReference type="Proteomes" id="UP001159363">
    <property type="component" value="Chromosome 7"/>
</dbReference>
<evidence type="ECO:0000313" key="3">
    <source>
        <dbReference type="Proteomes" id="UP001159363"/>
    </source>
</evidence>
<comment type="caution">
    <text evidence="2">The sequence shown here is derived from an EMBL/GenBank/DDBJ whole genome shotgun (WGS) entry which is preliminary data.</text>
</comment>
<sequence>MSGPNDIYAIHKVVPHSCQHVRRYGMDGVRNARFEVFNVSRQWWTKHYVSPTPRKGRTMYPRTARCEWGGTPYCKKIKSPRHFLQIRKQPLCKHVQIRDSSNSGLVKNESAVNRVFGYSTNHVQYGESDVPTNDKVNRHNVRIWGLVSEGEDVRTRQVWASDLANGCINLSPRLLGGRSACREHYTPVQSPACRGDGALVARVSVALIDPALLGQKRRGIMQTDGALKGLLLTHYLLHRLCAQSAQLACSLPIGDPLSLPGIAYSNFGRVLRNAFWSPDVYPRRRWLPSAWRYVACPPPRRVRPKYADRISSRFYAQGLRYVACPPPRRVRPKAVMGICKSTAEVTLAFENRSTSKLTDTTPVKRNSRKRSSVEKSQITHWDSAGDRGGVVVRLLDSHQGESGSTTGGATPVFSHVGIVLDDAAGQRLYFSEIFRFPHSCISALLHTFLASPLSALKTSL</sequence>
<accession>A0ABQ9GZ08</accession>